<dbReference type="InterPro" id="IPR044837">
    <property type="entry name" value="REM16-like"/>
</dbReference>
<feature type="region of interest" description="Disordered" evidence="6">
    <location>
        <begin position="317"/>
        <end position="343"/>
    </location>
</feature>
<comment type="subcellular location">
    <subcellularLocation>
        <location evidence="1">Nucleus</location>
    </subcellularLocation>
</comment>
<evidence type="ECO:0000256" key="3">
    <source>
        <dbReference type="ARBA" id="ARBA00023125"/>
    </source>
</evidence>
<dbReference type="Proteomes" id="UP001443914">
    <property type="component" value="Unassembled WGS sequence"/>
</dbReference>
<dbReference type="SUPFAM" id="SSF101936">
    <property type="entry name" value="DNA-binding pseudobarrel domain"/>
    <property type="match status" value="2"/>
</dbReference>
<evidence type="ECO:0000313" key="8">
    <source>
        <dbReference type="EMBL" id="KAK9691690.1"/>
    </source>
</evidence>
<dbReference type="SMART" id="SM01019">
    <property type="entry name" value="B3"/>
    <property type="match status" value="2"/>
</dbReference>
<comment type="caution">
    <text evidence="8">The sequence shown here is derived from an EMBL/GenBank/DDBJ whole genome shotgun (WGS) entry which is preliminary data.</text>
</comment>
<sequence length="503" mass="56280">MTGWKKMETWEEEMYWKHFHAMHFYQVLPNDFFDRLVLPSKFAEHMLGKVPKKVSLIGPSGSSWDVEVSMTGNLALVGEGWKDFAKTYNLEENYILMFKYKQSASLEVLIFDQKNLCEKEYSYFVKKGLPKPNDKIDRKRSAAEAASTEMMEVNDDGGGGSDCVLSKKSKNGSAHQGNRNVLDAPRTTPSDDSSGDNDEFDDDPDFVLSDKTRDDVVEVVSSGGRKNPRGSKSCVPTEDDVQDVGIPIEATNSKDQSAEKPSENNTAWSWKLSQLVAMEQTTPPTANGEKELFEAVVLTPGNNSIVYADLLSAEATNGDCPPGTNCSRKSAAKGRRPIRRARTKSVKKLPFKSDTKRLSKEYISNRRPVTEEEKASALRRATEALTEGSFIVVMRPTGVYKRFYLNIPADWVHKNLSCQHQKVVLRVGEKTWVGMFHNYGRRGHSGGLATGWKNFALQNNLEDSDVCLFKPASEKDDSTLILDVEIFRVVQETTPLTPLICSM</sequence>
<dbReference type="Pfam" id="PF02362">
    <property type="entry name" value="B3"/>
    <property type="match status" value="2"/>
</dbReference>
<accession>A0AAW1IPG0</accession>
<dbReference type="CDD" id="cd10017">
    <property type="entry name" value="B3_DNA"/>
    <property type="match status" value="2"/>
</dbReference>
<evidence type="ECO:0000256" key="5">
    <source>
        <dbReference type="ARBA" id="ARBA00023242"/>
    </source>
</evidence>
<feature type="domain" description="TF-B3" evidence="7">
    <location>
        <begin position="390"/>
        <end position="490"/>
    </location>
</feature>
<name>A0AAW1IPG0_SAPOF</name>
<keyword evidence="5" id="KW-0539">Nucleus</keyword>
<dbReference type="PANTHER" id="PTHR31391:SF157">
    <property type="entry name" value="B3 DOMAIN-CONTAINING PROTEIN REM16"/>
    <property type="match status" value="1"/>
</dbReference>
<evidence type="ECO:0000259" key="7">
    <source>
        <dbReference type="PROSITE" id="PS50863"/>
    </source>
</evidence>
<feature type="compositionally biased region" description="Basic residues" evidence="6">
    <location>
        <begin position="330"/>
        <end position="343"/>
    </location>
</feature>
<feature type="compositionally biased region" description="Acidic residues" evidence="6">
    <location>
        <begin position="193"/>
        <end position="205"/>
    </location>
</feature>
<protein>
    <recommendedName>
        <fullName evidence="7">TF-B3 domain-containing protein</fullName>
    </recommendedName>
</protein>
<keyword evidence="9" id="KW-1185">Reference proteome</keyword>
<reference evidence="8" key="1">
    <citation type="submission" date="2024-03" db="EMBL/GenBank/DDBJ databases">
        <title>WGS assembly of Saponaria officinalis var. Norfolk2.</title>
        <authorList>
            <person name="Jenkins J."/>
            <person name="Shu S."/>
            <person name="Grimwood J."/>
            <person name="Barry K."/>
            <person name="Goodstein D."/>
            <person name="Schmutz J."/>
            <person name="Leebens-Mack J."/>
            <person name="Osbourn A."/>
        </authorList>
    </citation>
    <scope>NUCLEOTIDE SEQUENCE [LARGE SCALE GENOMIC DNA]</scope>
    <source>
        <strain evidence="8">JIC</strain>
    </source>
</reference>
<dbReference type="PANTHER" id="PTHR31391">
    <property type="entry name" value="B3 DOMAIN-CONTAINING PROTEIN OS11G0197600-RELATED"/>
    <property type="match status" value="1"/>
</dbReference>
<evidence type="ECO:0000256" key="1">
    <source>
        <dbReference type="ARBA" id="ARBA00004123"/>
    </source>
</evidence>
<dbReference type="InterPro" id="IPR003340">
    <property type="entry name" value="B3_DNA-bd"/>
</dbReference>
<evidence type="ECO:0000256" key="6">
    <source>
        <dbReference type="SAM" id="MobiDB-lite"/>
    </source>
</evidence>
<gene>
    <name evidence="8" type="ORF">RND81_09G212400</name>
</gene>
<organism evidence="8 9">
    <name type="scientific">Saponaria officinalis</name>
    <name type="common">Common soapwort</name>
    <name type="synonym">Lychnis saponaria</name>
    <dbReference type="NCBI Taxonomy" id="3572"/>
    <lineage>
        <taxon>Eukaryota</taxon>
        <taxon>Viridiplantae</taxon>
        <taxon>Streptophyta</taxon>
        <taxon>Embryophyta</taxon>
        <taxon>Tracheophyta</taxon>
        <taxon>Spermatophyta</taxon>
        <taxon>Magnoliopsida</taxon>
        <taxon>eudicotyledons</taxon>
        <taxon>Gunneridae</taxon>
        <taxon>Pentapetalae</taxon>
        <taxon>Caryophyllales</taxon>
        <taxon>Caryophyllaceae</taxon>
        <taxon>Caryophylleae</taxon>
        <taxon>Saponaria</taxon>
    </lineage>
</organism>
<evidence type="ECO:0000256" key="2">
    <source>
        <dbReference type="ARBA" id="ARBA00023015"/>
    </source>
</evidence>
<keyword evidence="2" id="KW-0805">Transcription regulation</keyword>
<feature type="domain" description="TF-B3" evidence="7">
    <location>
        <begin position="21"/>
        <end position="114"/>
    </location>
</feature>
<dbReference type="AlphaFoldDB" id="A0AAW1IPG0"/>
<proteinExistence type="predicted"/>
<dbReference type="InterPro" id="IPR015300">
    <property type="entry name" value="DNA-bd_pseudobarrel_sf"/>
</dbReference>
<feature type="region of interest" description="Disordered" evidence="6">
    <location>
        <begin position="134"/>
        <end position="240"/>
    </location>
</feature>
<keyword evidence="4" id="KW-0804">Transcription</keyword>
<dbReference type="Gene3D" id="2.40.330.10">
    <property type="entry name" value="DNA-binding pseudobarrel domain"/>
    <property type="match status" value="2"/>
</dbReference>
<dbReference type="EMBL" id="JBDFQZ010000009">
    <property type="protein sequence ID" value="KAK9691690.1"/>
    <property type="molecule type" value="Genomic_DNA"/>
</dbReference>
<dbReference type="GO" id="GO:0003677">
    <property type="term" value="F:DNA binding"/>
    <property type="evidence" value="ECO:0007669"/>
    <property type="project" value="UniProtKB-KW"/>
</dbReference>
<keyword evidence="3" id="KW-0238">DNA-binding</keyword>
<evidence type="ECO:0000313" key="9">
    <source>
        <dbReference type="Proteomes" id="UP001443914"/>
    </source>
</evidence>
<dbReference type="PROSITE" id="PS50863">
    <property type="entry name" value="B3"/>
    <property type="match status" value="2"/>
</dbReference>
<dbReference type="GO" id="GO:0005634">
    <property type="term" value="C:nucleus"/>
    <property type="evidence" value="ECO:0007669"/>
    <property type="project" value="UniProtKB-SubCell"/>
</dbReference>
<evidence type="ECO:0000256" key="4">
    <source>
        <dbReference type="ARBA" id="ARBA00023163"/>
    </source>
</evidence>